<evidence type="ECO:0000313" key="3">
    <source>
        <dbReference type="Proteomes" id="UP001212841"/>
    </source>
</evidence>
<comment type="caution">
    <text evidence="2">The sequence shown here is derived from an EMBL/GenBank/DDBJ whole genome shotgun (WGS) entry which is preliminary data.</text>
</comment>
<dbReference type="EMBL" id="JADGJD010002280">
    <property type="protein sequence ID" value="KAJ3033489.1"/>
    <property type="molecule type" value="Genomic_DNA"/>
</dbReference>
<reference evidence="2" key="1">
    <citation type="submission" date="2020-05" db="EMBL/GenBank/DDBJ databases">
        <title>Phylogenomic resolution of chytrid fungi.</title>
        <authorList>
            <person name="Stajich J.E."/>
            <person name="Amses K."/>
            <person name="Simmons R."/>
            <person name="Seto K."/>
            <person name="Myers J."/>
            <person name="Bonds A."/>
            <person name="Quandt C.A."/>
            <person name="Barry K."/>
            <person name="Liu P."/>
            <person name="Grigoriev I."/>
            <person name="Longcore J.E."/>
            <person name="James T.Y."/>
        </authorList>
    </citation>
    <scope>NUCLEOTIDE SEQUENCE</scope>
    <source>
        <strain evidence="2">JEL0318</strain>
    </source>
</reference>
<feature type="non-terminal residue" evidence="2">
    <location>
        <position position="172"/>
    </location>
</feature>
<protein>
    <submittedName>
        <fullName evidence="2">Uncharacterized protein</fullName>
    </submittedName>
</protein>
<evidence type="ECO:0000313" key="2">
    <source>
        <dbReference type="EMBL" id="KAJ3033489.1"/>
    </source>
</evidence>
<gene>
    <name evidence="2" type="ORF">HK097_004827</name>
</gene>
<evidence type="ECO:0000256" key="1">
    <source>
        <dbReference type="SAM" id="MobiDB-lite"/>
    </source>
</evidence>
<dbReference type="Proteomes" id="UP001212841">
    <property type="component" value="Unassembled WGS sequence"/>
</dbReference>
<organism evidence="2 3">
    <name type="scientific">Rhizophlyctis rosea</name>
    <dbReference type="NCBI Taxonomy" id="64517"/>
    <lineage>
        <taxon>Eukaryota</taxon>
        <taxon>Fungi</taxon>
        <taxon>Fungi incertae sedis</taxon>
        <taxon>Chytridiomycota</taxon>
        <taxon>Chytridiomycota incertae sedis</taxon>
        <taxon>Chytridiomycetes</taxon>
        <taxon>Rhizophlyctidales</taxon>
        <taxon>Rhizophlyctidaceae</taxon>
        <taxon>Rhizophlyctis</taxon>
    </lineage>
</organism>
<proteinExistence type="predicted"/>
<feature type="region of interest" description="Disordered" evidence="1">
    <location>
        <begin position="1"/>
        <end position="20"/>
    </location>
</feature>
<accession>A0AAD5S279</accession>
<name>A0AAD5S279_9FUNG</name>
<dbReference type="AlphaFoldDB" id="A0AAD5S279"/>
<sequence>MNSTAGPATAHFPRESHQPKSLRTLASNHVNWTGALLKHPESTSLRIHGLYEEYLEALKQAHKHRLTLCMNEAFYHHLPVDQLYRDALSFLQEHPTLSWTERDQIATRVAALFPNTSEHARKVIRATAAACSLRHDALHFGNMRIAVIGLTWFWQQNFTSDPEIVHDRIIDR</sequence>
<keyword evidence="3" id="KW-1185">Reference proteome</keyword>